<feature type="transmembrane region" description="Helical" evidence="1">
    <location>
        <begin position="139"/>
        <end position="160"/>
    </location>
</feature>
<comment type="caution">
    <text evidence="2">The sequence shown here is derived from an EMBL/GenBank/DDBJ whole genome shotgun (WGS) entry which is preliminary data.</text>
</comment>
<evidence type="ECO:0000256" key="1">
    <source>
        <dbReference type="SAM" id="Phobius"/>
    </source>
</evidence>
<feature type="transmembrane region" description="Helical" evidence="1">
    <location>
        <begin position="100"/>
        <end position="127"/>
    </location>
</feature>
<accession>A0A136LWE5</accession>
<keyword evidence="1" id="KW-0812">Transmembrane</keyword>
<evidence type="ECO:0008006" key="4">
    <source>
        <dbReference type="Google" id="ProtNLM"/>
    </source>
</evidence>
<evidence type="ECO:0000313" key="2">
    <source>
        <dbReference type="EMBL" id="KXK25971.1"/>
    </source>
</evidence>
<organism evidence="2 3">
    <name type="scientific">candidate division WS6 bacterium OLB20</name>
    <dbReference type="NCBI Taxonomy" id="1617426"/>
    <lineage>
        <taxon>Bacteria</taxon>
        <taxon>Candidatus Dojkabacteria</taxon>
    </lineage>
</organism>
<evidence type="ECO:0000313" key="3">
    <source>
        <dbReference type="Proteomes" id="UP000070457"/>
    </source>
</evidence>
<proteinExistence type="predicted"/>
<gene>
    <name evidence="2" type="ORF">TR69_WS6001001259</name>
</gene>
<dbReference type="STRING" id="1617426.TR69_WS6001001259"/>
<keyword evidence="1" id="KW-0472">Membrane</keyword>
<protein>
    <recommendedName>
        <fullName evidence="4">DUF2085 domain-containing protein</fullName>
    </recommendedName>
</protein>
<dbReference type="Proteomes" id="UP000070457">
    <property type="component" value="Unassembled WGS sequence"/>
</dbReference>
<feature type="transmembrane region" description="Helical" evidence="1">
    <location>
        <begin position="180"/>
        <end position="201"/>
    </location>
</feature>
<dbReference type="InterPro" id="IPR019206">
    <property type="entry name" value="DUF2085_TM"/>
</dbReference>
<dbReference type="EMBL" id="JYNZ01000005">
    <property type="protein sequence ID" value="KXK25971.1"/>
    <property type="molecule type" value="Genomic_DNA"/>
</dbReference>
<reference evidence="2 3" key="1">
    <citation type="submission" date="2015-02" db="EMBL/GenBank/DDBJ databases">
        <title>Improved understanding of the partial-nitritation anammox process through 23 genomes representing the majority of the microbial community.</title>
        <authorList>
            <person name="Speth D.R."/>
            <person name="In T Zandt M."/>
            <person name="Guerrero Cruz S."/>
            <person name="Jetten M.S."/>
            <person name="Dutilh B.E."/>
        </authorList>
    </citation>
    <scope>NUCLEOTIDE SEQUENCE [LARGE SCALE GENOMIC DNA]</scope>
    <source>
        <strain evidence="2">OLB20</strain>
    </source>
</reference>
<name>A0A136LWE5_9BACT</name>
<sequence length="235" mass="26475">MLKRLDLFVSAHFFDLFLGFLVVLNAAPFLAPVFAHIGWELPAEIIYRVYSFLCHQFDWRSIHIFDHQVAWCTRDVFIWGSFLLVALIVRFKGIKPMPWYWIIPFTVPIALDGVIQTVATIFGYVSADPLYMSTNLMRMLTGTLWGVGLGMVMLPLLYSVSGLTPEAEEKQSRAGRVHPLTVALVAPVLMGVIYVLLVAVWQATSPMHPPANALDFAVKTPVKVEDWLVRTENGL</sequence>
<feature type="transmembrane region" description="Helical" evidence="1">
    <location>
        <begin position="76"/>
        <end position="93"/>
    </location>
</feature>
<dbReference type="AlphaFoldDB" id="A0A136LWE5"/>
<dbReference type="Pfam" id="PF09858">
    <property type="entry name" value="DUF2085"/>
    <property type="match status" value="1"/>
</dbReference>
<keyword evidence="1" id="KW-1133">Transmembrane helix</keyword>
<feature type="transmembrane region" description="Helical" evidence="1">
    <location>
        <begin position="7"/>
        <end position="31"/>
    </location>
</feature>